<evidence type="ECO:0000313" key="3">
    <source>
        <dbReference type="EMBL" id="CAG7786207.1"/>
    </source>
</evidence>
<gene>
    <name evidence="3" type="ORF">AFUS01_LOCUS24784</name>
</gene>
<feature type="domain" description="Reelin" evidence="2">
    <location>
        <begin position="46"/>
        <end position="175"/>
    </location>
</feature>
<proteinExistence type="predicted"/>
<evidence type="ECO:0000313" key="4">
    <source>
        <dbReference type="Proteomes" id="UP000708208"/>
    </source>
</evidence>
<sequence length="203" mass="23064">MKLNLNYILIINFFISISKQVLGNPMGLCKFPNIPVHSFEDEDSVCVNMAPRNGRYPPENSPCPWKIFTFDRTIRPSHIQPVTLGSTDGAKIFDRYIIKALPLNKTYGREFLGHFEPQWDAEPVCCNGVTFPNMLVSSKVRPANPNETVLWTAPRDYLGDFVFIVTFAISSRKYWFSERSDVVTVVPDCPTCIHPSHPDNPLV</sequence>
<evidence type="ECO:0000259" key="2">
    <source>
        <dbReference type="Pfam" id="PF02014"/>
    </source>
</evidence>
<dbReference type="Proteomes" id="UP000708208">
    <property type="component" value="Unassembled WGS sequence"/>
</dbReference>
<keyword evidence="4" id="KW-1185">Reference proteome</keyword>
<dbReference type="EMBL" id="CAJVCH010312717">
    <property type="protein sequence ID" value="CAG7786207.1"/>
    <property type="molecule type" value="Genomic_DNA"/>
</dbReference>
<comment type="caution">
    <text evidence="3">The sequence shown here is derived from an EMBL/GenBank/DDBJ whole genome shotgun (WGS) entry which is preliminary data.</text>
</comment>
<organism evidence="3 4">
    <name type="scientific">Allacma fusca</name>
    <dbReference type="NCBI Taxonomy" id="39272"/>
    <lineage>
        <taxon>Eukaryota</taxon>
        <taxon>Metazoa</taxon>
        <taxon>Ecdysozoa</taxon>
        <taxon>Arthropoda</taxon>
        <taxon>Hexapoda</taxon>
        <taxon>Collembola</taxon>
        <taxon>Symphypleona</taxon>
        <taxon>Sminthuridae</taxon>
        <taxon>Allacma</taxon>
    </lineage>
</organism>
<protein>
    <recommendedName>
        <fullName evidence="2">Reelin domain-containing protein</fullName>
    </recommendedName>
</protein>
<dbReference type="AlphaFoldDB" id="A0A8J2P9K0"/>
<keyword evidence="1" id="KW-0732">Signal</keyword>
<evidence type="ECO:0000256" key="1">
    <source>
        <dbReference type="SAM" id="SignalP"/>
    </source>
</evidence>
<feature type="signal peptide" evidence="1">
    <location>
        <begin position="1"/>
        <end position="23"/>
    </location>
</feature>
<feature type="chain" id="PRO_5035187012" description="Reelin domain-containing protein" evidence="1">
    <location>
        <begin position="24"/>
        <end position="203"/>
    </location>
</feature>
<dbReference type="InterPro" id="IPR002861">
    <property type="entry name" value="Reeler_dom"/>
</dbReference>
<reference evidence="3" key="1">
    <citation type="submission" date="2021-06" db="EMBL/GenBank/DDBJ databases">
        <authorList>
            <person name="Hodson N. C."/>
            <person name="Mongue J. A."/>
            <person name="Jaron S. K."/>
        </authorList>
    </citation>
    <scope>NUCLEOTIDE SEQUENCE</scope>
</reference>
<accession>A0A8J2P9K0</accession>
<dbReference type="Pfam" id="PF02014">
    <property type="entry name" value="Reeler"/>
    <property type="match status" value="1"/>
</dbReference>
<name>A0A8J2P9K0_9HEXA</name>